<feature type="compositionally biased region" description="Acidic residues" evidence="1">
    <location>
        <begin position="129"/>
        <end position="138"/>
    </location>
</feature>
<dbReference type="GO" id="GO:0003743">
    <property type="term" value="F:translation initiation factor activity"/>
    <property type="evidence" value="ECO:0007669"/>
    <property type="project" value="UniProtKB-KW"/>
</dbReference>
<feature type="compositionally biased region" description="Basic and acidic residues" evidence="1">
    <location>
        <begin position="171"/>
        <end position="190"/>
    </location>
</feature>
<evidence type="ECO:0000313" key="2">
    <source>
        <dbReference type="EMBL" id="SPP73498.1"/>
    </source>
</evidence>
<dbReference type="OMA" id="SDCGCDP"/>
<feature type="compositionally biased region" description="Pro residues" evidence="1">
    <location>
        <begin position="755"/>
        <end position="765"/>
    </location>
</feature>
<dbReference type="EMBL" id="OUUW01000001">
    <property type="protein sequence ID" value="SPP73498.1"/>
    <property type="molecule type" value="Genomic_DNA"/>
</dbReference>
<evidence type="ECO:0000256" key="1">
    <source>
        <dbReference type="SAM" id="MobiDB-lite"/>
    </source>
</evidence>
<feature type="region of interest" description="Disordered" evidence="1">
    <location>
        <begin position="482"/>
        <end position="600"/>
    </location>
</feature>
<feature type="region of interest" description="Disordered" evidence="1">
    <location>
        <begin position="124"/>
        <end position="143"/>
    </location>
</feature>
<keyword evidence="2" id="KW-0396">Initiation factor</keyword>
<accession>A0A3B0JQS6</accession>
<feature type="compositionally biased region" description="Low complexity" evidence="1">
    <location>
        <begin position="734"/>
        <end position="754"/>
    </location>
</feature>
<keyword evidence="2" id="KW-0648">Protein biosynthesis</keyword>
<feature type="region of interest" description="Disordered" evidence="1">
    <location>
        <begin position="168"/>
        <end position="190"/>
    </location>
</feature>
<evidence type="ECO:0000313" key="3">
    <source>
        <dbReference type="Proteomes" id="UP000268350"/>
    </source>
</evidence>
<dbReference type="Proteomes" id="UP000268350">
    <property type="component" value="Unassembled WGS sequence"/>
</dbReference>
<sequence length="959" mass="107791">MAANLNLSWTQSHQPRLGGGSNECRRECYECRQGCNDCHQGRKFHRSPQFQPQSENNYYTSQYTANVACPYHKKAPDMGLGPALLGPPHAENYVMDDDMSGSSERDKLRPCSCYKYTQQMETVAPETAETQDVEEYDPSELQPSEVTYAEEEGQDYDESENSDLFRQSRGTAEKMPSKEIESGTGIRSRDCHDPRYYDPVNCRATGQKKKRKVTKTIYMPAPTSLQKCQCATKAAEQGISSRKSSPCSDCLRCLRCRSRTRDNLPPPAVARSRHPFAVYSQRSDRSCSCPARERSAFEKYEKNWAKPRHTSSKRSKRKGKQRYTERDEDYIEIAGHRDDTIPWKYLARDSNETMVERQEQIHRYSCAENETCKRMSKERGRTYPSCGMGCLPAKSRGCIRLICRLQPKRPTAGSAAKGKLLILPDAQTQRPTTIYRSMAAPVPIRRKRLATTSRKRSSHFPAVPRSCMLRVCYVSPDTRTQKLRCRGGRNGSAGELINPSRIRTRPTSVAEAPSLMPAQRRYVSAPSPTLAAAPHDASVHGHLIQGRSSPSRSQQPQPQARYSQQPQAQARYSQQPQAQAQAQARYSQQQRAYASPNHPESRVLNASANQALPGLVRPIPVHPRSELARTFPPRMAVPVKPQRLQTPGEEKPLPSRAQNPEATLNRPQNQAQSPTRPAQSPIRPQNQAQSPTRPAQSPIRPQNQAQSPTRPAQSPIRPQNQAQSPTRPAQSPTRPQNPAQSSSRSQQREAGAARPPNPGRSPTRPPQQQEAANSRKPNDDRAESRPQQQEATGTMRPQTENRGGTRQQHQEAAGPARPPNDDRQQEPILSRNPKLSAARPPSVEQSERAAAEEPLPAARGPAAFYRGSFLRVRESQEHLNESSRGPVYRREPIGYLRANTRRGLVLNPDSQSLLATRAWPRILHSYQDYVFGGPNIKSPGSWSWRRLFGSYMKKRKSKI</sequence>
<feature type="compositionally biased region" description="Polar residues" evidence="1">
    <location>
        <begin position="785"/>
        <end position="807"/>
    </location>
</feature>
<feature type="region of interest" description="Disordered" evidence="1">
    <location>
        <begin position="626"/>
        <end position="856"/>
    </location>
</feature>
<dbReference type="OrthoDB" id="7872709at2759"/>
<feature type="region of interest" description="Disordered" evidence="1">
    <location>
        <begin position="304"/>
        <end position="325"/>
    </location>
</feature>
<feature type="compositionally biased region" description="Basic residues" evidence="1">
    <location>
        <begin position="305"/>
        <end position="321"/>
    </location>
</feature>
<dbReference type="AlphaFoldDB" id="A0A3B0JQS6"/>
<reference evidence="3" key="1">
    <citation type="submission" date="2018-01" db="EMBL/GenBank/DDBJ databases">
        <authorList>
            <person name="Alioto T."/>
            <person name="Alioto T."/>
        </authorList>
    </citation>
    <scope>NUCLEOTIDE SEQUENCE [LARGE SCALE GENOMIC DNA]</scope>
</reference>
<feature type="compositionally biased region" description="Polar residues" evidence="1">
    <location>
        <begin position="656"/>
        <end position="733"/>
    </location>
</feature>
<feature type="compositionally biased region" description="Low complexity" evidence="1">
    <location>
        <begin position="547"/>
        <end position="595"/>
    </location>
</feature>
<name>A0A3B0JQS6_DROGU</name>
<gene>
    <name evidence="2" type="ORF">DGUA_6G000989</name>
</gene>
<dbReference type="STRING" id="7266.A0A3B0JQS6"/>
<keyword evidence="3" id="KW-1185">Reference proteome</keyword>
<organism evidence="2 3">
    <name type="scientific">Drosophila guanche</name>
    <name type="common">Fruit fly</name>
    <dbReference type="NCBI Taxonomy" id="7266"/>
    <lineage>
        <taxon>Eukaryota</taxon>
        <taxon>Metazoa</taxon>
        <taxon>Ecdysozoa</taxon>
        <taxon>Arthropoda</taxon>
        <taxon>Hexapoda</taxon>
        <taxon>Insecta</taxon>
        <taxon>Pterygota</taxon>
        <taxon>Neoptera</taxon>
        <taxon>Endopterygota</taxon>
        <taxon>Diptera</taxon>
        <taxon>Brachycera</taxon>
        <taxon>Muscomorpha</taxon>
        <taxon>Ephydroidea</taxon>
        <taxon>Drosophilidae</taxon>
        <taxon>Drosophila</taxon>
        <taxon>Sophophora</taxon>
    </lineage>
</organism>
<proteinExistence type="predicted"/>
<protein>
    <submittedName>
        <fullName evidence="2">Blast:Translation initiation factor IF-2</fullName>
    </submittedName>
</protein>